<evidence type="ECO:0000256" key="3">
    <source>
        <dbReference type="ARBA" id="ARBA00024799"/>
    </source>
</evidence>
<keyword evidence="6" id="KW-0648">Protein biosynthesis</keyword>
<dbReference type="InterPro" id="IPR003837">
    <property type="entry name" value="GatC"/>
</dbReference>
<dbReference type="EMBL" id="DF977003">
    <property type="protein sequence ID" value="GAQ25830.1"/>
    <property type="molecule type" value="Genomic_DNA"/>
</dbReference>
<keyword evidence="8" id="KW-1185">Reference proteome</keyword>
<dbReference type="Pfam" id="PF02686">
    <property type="entry name" value="GatC"/>
    <property type="match status" value="1"/>
</dbReference>
<evidence type="ECO:0000256" key="2">
    <source>
        <dbReference type="ARBA" id="ARBA00011123"/>
    </source>
</evidence>
<keyword evidence="6" id="KW-0067">ATP-binding</keyword>
<dbReference type="SUPFAM" id="SSF141000">
    <property type="entry name" value="Glu-tRNAGln amidotransferase C subunit"/>
    <property type="match status" value="1"/>
</dbReference>
<dbReference type="NCBIfam" id="TIGR00135">
    <property type="entry name" value="gatC"/>
    <property type="match status" value="1"/>
</dbReference>
<sequence length="96" mass="11069">MFIDDETISSMADVAHIFLSQEERNKIAEEFDSLQQSFETLSKLDIQEVEPTVYPITDKNVFREDTIWDSLSVDKALANAPEKDKGFFLVPRIIEE</sequence>
<comment type="catalytic activity">
    <reaction evidence="5 6">
        <text>L-glutamyl-tRNA(Gln) + L-glutamine + ATP + H2O = L-glutaminyl-tRNA(Gln) + L-glutamate + ADP + phosphate + H(+)</text>
        <dbReference type="Rhea" id="RHEA:17521"/>
        <dbReference type="Rhea" id="RHEA-COMP:9681"/>
        <dbReference type="Rhea" id="RHEA-COMP:9684"/>
        <dbReference type="ChEBI" id="CHEBI:15377"/>
        <dbReference type="ChEBI" id="CHEBI:15378"/>
        <dbReference type="ChEBI" id="CHEBI:29985"/>
        <dbReference type="ChEBI" id="CHEBI:30616"/>
        <dbReference type="ChEBI" id="CHEBI:43474"/>
        <dbReference type="ChEBI" id="CHEBI:58359"/>
        <dbReference type="ChEBI" id="CHEBI:78520"/>
        <dbReference type="ChEBI" id="CHEBI:78521"/>
        <dbReference type="ChEBI" id="CHEBI:456216"/>
    </reaction>
</comment>
<dbReference type="HAMAP" id="MF_00122">
    <property type="entry name" value="GatC"/>
    <property type="match status" value="1"/>
</dbReference>
<dbReference type="InterPro" id="IPR036113">
    <property type="entry name" value="Asp/Glu-ADT_sf_sub_c"/>
</dbReference>
<dbReference type="STRING" id="224999.GCA_001485475_01866"/>
<dbReference type="GO" id="GO:0050567">
    <property type="term" value="F:glutaminyl-tRNA synthase (glutamine-hydrolyzing) activity"/>
    <property type="evidence" value="ECO:0007669"/>
    <property type="project" value="UniProtKB-UniRule"/>
</dbReference>
<keyword evidence="6" id="KW-0436">Ligase</keyword>
<dbReference type="GO" id="GO:0005524">
    <property type="term" value="F:ATP binding"/>
    <property type="evidence" value="ECO:0007669"/>
    <property type="project" value="UniProtKB-KW"/>
</dbReference>
<name>A0A0U9HH20_9FIRM</name>
<proteinExistence type="inferred from homology"/>
<dbReference type="GO" id="GO:0016740">
    <property type="term" value="F:transferase activity"/>
    <property type="evidence" value="ECO:0007669"/>
    <property type="project" value="UniProtKB-KW"/>
</dbReference>
<dbReference type="Proteomes" id="UP000062160">
    <property type="component" value="Unassembled WGS sequence"/>
</dbReference>
<dbReference type="PANTHER" id="PTHR15004:SF0">
    <property type="entry name" value="GLUTAMYL-TRNA(GLN) AMIDOTRANSFERASE SUBUNIT C, MITOCHONDRIAL"/>
    <property type="match status" value="1"/>
</dbReference>
<comment type="similarity">
    <text evidence="1 6">Belongs to the GatC family.</text>
</comment>
<comment type="function">
    <text evidence="3 6">Allows the formation of correctly charged Asn-tRNA(Asn) or Gln-tRNA(Gln) through the transamidation of misacylated Asp-tRNA(Asn) or Glu-tRNA(Gln) in organisms which lack either or both of asparaginyl-tRNA or glutaminyl-tRNA synthetases. The reaction takes place in the presence of glutamine and ATP through an activated phospho-Asp-tRNA(Asn) or phospho-Glu-tRNA(Gln).</text>
</comment>
<evidence type="ECO:0000256" key="1">
    <source>
        <dbReference type="ARBA" id="ARBA00010757"/>
    </source>
</evidence>
<organism evidence="7">
    <name type="scientific">Tepidanaerobacter syntrophicus</name>
    <dbReference type="NCBI Taxonomy" id="224999"/>
    <lineage>
        <taxon>Bacteria</taxon>
        <taxon>Bacillati</taxon>
        <taxon>Bacillota</taxon>
        <taxon>Clostridia</taxon>
        <taxon>Thermosediminibacterales</taxon>
        <taxon>Tepidanaerobacteraceae</taxon>
        <taxon>Tepidanaerobacter</taxon>
    </lineage>
</organism>
<accession>A0A0U9HH20</accession>
<dbReference type="GO" id="GO:0006412">
    <property type="term" value="P:translation"/>
    <property type="evidence" value="ECO:0007669"/>
    <property type="project" value="UniProtKB-UniRule"/>
</dbReference>
<evidence type="ECO:0000256" key="6">
    <source>
        <dbReference type="HAMAP-Rule" id="MF_00122"/>
    </source>
</evidence>
<reference evidence="7" key="1">
    <citation type="journal article" date="2016" name="Genome Announc.">
        <title>Draft Genome Sequence of the Syntrophic Lactate-Degrading Bacterium Tepidanaerobacter syntrophicus JLT.</title>
        <authorList>
            <person name="Matsuura N."/>
            <person name="Ohashi A."/>
            <person name="Tourlousse D.M."/>
            <person name="Sekiguchi Y."/>
        </authorList>
    </citation>
    <scope>NUCLEOTIDE SEQUENCE [LARGE SCALE GENOMIC DNA]</scope>
    <source>
        <strain evidence="7">JL</strain>
    </source>
</reference>
<evidence type="ECO:0000313" key="7">
    <source>
        <dbReference type="EMBL" id="GAQ25830.1"/>
    </source>
</evidence>
<gene>
    <name evidence="6" type="primary">gatC</name>
    <name evidence="7" type="ORF">TSYNT_978</name>
</gene>
<keyword evidence="6" id="KW-0547">Nucleotide-binding</keyword>
<keyword evidence="7" id="KW-0808">Transferase</keyword>
<comment type="catalytic activity">
    <reaction evidence="4 6">
        <text>L-aspartyl-tRNA(Asn) + L-glutamine + ATP + H2O = L-asparaginyl-tRNA(Asn) + L-glutamate + ADP + phosphate + 2 H(+)</text>
        <dbReference type="Rhea" id="RHEA:14513"/>
        <dbReference type="Rhea" id="RHEA-COMP:9674"/>
        <dbReference type="Rhea" id="RHEA-COMP:9677"/>
        <dbReference type="ChEBI" id="CHEBI:15377"/>
        <dbReference type="ChEBI" id="CHEBI:15378"/>
        <dbReference type="ChEBI" id="CHEBI:29985"/>
        <dbReference type="ChEBI" id="CHEBI:30616"/>
        <dbReference type="ChEBI" id="CHEBI:43474"/>
        <dbReference type="ChEBI" id="CHEBI:58359"/>
        <dbReference type="ChEBI" id="CHEBI:78515"/>
        <dbReference type="ChEBI" id="CHEBI:78516"/>
        <dbReference type="ChEBI" id="CHEBI:456216"/>
    </reaction>
</comment>
<dbReference type="EC" id="6.3.5.-" evidence="6"/>
<dbReference type="OrthoDB" id="9813938at2"/>
<protein>
    <recommendedName>
        <fullName evidence="6">Aspartyl/glutamyl-tRNA(Asn/Gln) amidotransferase subunit C</fullName>
        <shortName evidence="6">Asp/Glu-ADT subunit C</shortName>
        <ecNumber evidence="6">6.3.5.-</ecNumber>
    </recommendedName>
</protein>
<comment type="subunit">
    <text evidence="2 6">Heterotrimer of A, B and C subunits.</text>
</comment>
<dbReference type="AlphaFoldDB" id="A0A0U9HH20"/>
<dbReference type="PANTHER" id="PTHR15004">
    <property type="entry name" value="GLUTAMYL-TRNA(GLN) AMIDOTRANSFERASE SUBUNIT C, MITOCHONDRIAL"/>
    <property type="match status" value="1"/>
</dbReference>
<dbReference type="RefSeq" id="WP_059033406.1">
    <property type="nucleotide sequence ID" value="NZ_DF977003.1"/>
</dbReference>
<evidence type="ECO:0000256" key="5">
    <source>
        <dbReference type="ARBA" id="ARBA00047913"/>
    </source>
</evidence>
<evidence type="ECO:0000313" key="8">
    <source>
        <dbReference type="Proteomes" id="UP000062160"/>
    </source>
</evidence>
<evidence type="ECO:0000256" key="4">
    <source>
        <dbReference type="ARBA" id="ARBA00047380"/>
    </source>
</evidence>
<dbReference type="GO" id="GO:0006450">
    <property type="term" value="P:regulation of translational fidelity"/>
    <property type="evidence" value="ECO:0007669"/>
    <property type="project" value="InterPro"/>
</dbReference>
<dbReference type="GO" id="GO:0050566">
    <property type="term" value="F:asparaginyl-tRNA synthase (glutamine-hydrolyzing) activity"/>
    <property type="evidence" value="ECO:0007669"/>
    <property type="project" value="RHEA"/>
</dbReference>
<dbReference type="GO" id="GO:0070681">
    <property type="term" value="P:glutaminyl-tRNAGln biosynthesis via transamidation"/>
    <property type="evidence" value="ECO:0007669"/>
    <property type="project" value="TreeGrafter"/>
</dbReference>